<sequence>MIVNDPEVHAELAALYPLYETALVENDVEILTKMFWASEFAMRFGATENLYGIEEIEAFRKARPAVGLMRKVVRLDIVTFGKDYGSVTLEFERETPAKLVRGRQSQVWVRLPEGWRIVAAHVSLLP</sequence>
<dbReference type="Pfam" id="PF11533">
    <property type="entry name" value="AtzH-like"/>
    <property type="match status" value="1"/>
</dbReference>
<keyword evidence="2" id="KW-1185">Reference proteome</keyword>
<reference evidence="1 2" key="1">
    <citation type="submission" date="2016-10" db="EMBL/GenBank/DDBJ databases">
        <authorList>
            <person name="de Groot N.N."/>
        </authorList>
    </citation>
    <scope>NUCLEOTIDE SEQUENCE [LARGE SCALE GENOMIC DNA]</scope>
    <source>
        <strain evidence="1 2">DSM 21001</strain>
    </source>
</reference>
<dbReference type="NCBIfam" id="NF033625">
    <property type="entry name" value="HpxZ"/>
    <property type="match status" value="1"/>
</dbReference>
<dbReference type="EMBL" id="FOZL01000001">
    <property type="protein sequence ID" value="SFS14079.1"/>
    <property type="molecule type" value="Genomic_DNA"/>
</dbReference>
<dbReference type="InterPro" id="IPR032710">
    <property type="entry name" value="NTF2-like_dom_sf"/>
</dbReference>
<evidence type="ECO:0000313" key="1">
    <source>
        <dbReference type="EMBL" id="SFS14079.1"/>
    </source>
</evidence>
<proteinExistence type="predicted"/>
<evidence type="ECO:0008006" key="3">
    <source>
        <dbReference type="Google" id="ProtNLM"/>
    </source>
</evidence>
<accession>A0A1I6MED3</accession>
<gene>
    <name evidence="1" type="ORF">SAMN05421771_2459</name>
</gene>
<dbReference type="RefSeq" id="WP_089839391.1">
    <property type="nucleotide sequence ID" value="NZ_FOZL01000001.1"/>
</dbReference>
<name>A0A1I6MED3_9BACT</name>
<protein>
    <recommendedName>
        <fullName evidence="3">DUF4440 domain-containing protein</fullName>
    </recommendedName>
</protein>
<dbReference type="InterPro" id="IPR024507">
    <property type="entry name" value="AtzH-like"/>
</dbReference>
<dbReference type="Gene3D" id="3.10.450.50">
    <property type="match status" value="1"/>
</dbReference>
<dbReference type="AlphaFoldDB" id="A0A1I6MED3"/>
<organism evidence="1 2">
    <name type="scientific">Granulicella pectinivorans</name>
    <dbReference type="NCBI Taxonomy" id="474950"/>
    <lineage>
        <taxon>Bacteria</taxon>
        <taxon>Pseudomonadati</taxon>
        <taxon>Acidobacteriota</taxon>
        <taxon>Terriglobia</taxon>
        <taxon>Terriglobales</taxon>
        <taxon>Acidobacteriaceae</taxon>
        <taxon>Granulicella</taxon>
    </lineage>
</organism>
<dbReference type="Proteomes" id="UP000199024">
    <property type="component" value="Unassembled WGS sequence"/>
</dbReference>
<evidence type="ECO:0000313" key="2">
    <source>
        <dbReference type="Proteomes" id="UP000199024"/>
    </source>
</evidence>
<dbReference type="STRING" id="474950.SAMN05421771_2459"/>
<dbReference type="OrthoDB" id="9791198at2"/>
<dbReference type="SUPFAM" id="SSF54427">
    <property type="entry name" value="NTF2-like"/>
    <property type="match status" value="1"/>
</dbReference>